<name>D7G7I4_ECTSI</name>
<accession>D7G7I4</accession>
<dbReference type="InParanoid" id="D7G7I4"/>
<evidence type="ECO:0000256" key="1">
    <source>
        <dbReference type="SAM" id="MobiDB-lite"/>
    </source>
</evidence>
<keyword evidence="3" id="KW-1185">Reference proteome</keyword>
<dbReference type="OrthoDB" id="10253085at2759"/>
<protein>
    <submittedName>
        <fullName evidence="2">Uncharacterized protein</fullName>
    </submittedName>
</protein>
<evidence type="ECO:0000313" key="2">
    <source>
        <dbReference type="EMBL" id="CBJ27726.1"/>
    </source>
</evidence>
<organism evidence="2 3">
    <name type="scientific">Ectocarpus siliculosus</name>
    <name type="common">Brown alga</name>
    <name type="synonym">Conferva siliculosa</name>
    <dbReference type="NCBI Taxonomy" id="2880"/>
    <lineage>
        <taxon>Eukaryota</taxon>
        <taxon>Sar</taxon>
        <taxon>Stramenopiles</taxon>
        <taxon>Ochrophyta</taxon>
        <taxon>PX clade</taxon>
        <taxon>Phaeophyceae</taxon>
        <taxon>Ectocarpales</taxon>
        <taxon>Ectocarpaceae</taxon>
        <taxon>Ectocarpus</taxon>
    </lineage>
</organism>
<reference evidence="2 3" key="1">
    <citation type="journal article" date="2010" name="Nature">
        <title>The Ectocarpus genome and the independent evolution of multicellularity in brown algae.</title>
        <authorList>
            <person name="Cock J.M."/>
            <person name="Sterck L."/>
            <person name="Rouze P."/>
            <person name="Scornet D."/>
            <person name="Allen A.E."/>
            <person name="Amoutzias G."/>
            <person name="Anthouard V."/>
            <person name="Artiguenave F."/>
            <person name="Aury J.M."/>
            <person name="Badger J.H."/>
            <person name="Beszteri B."/>
            <person name="Billiau K."/>
            <person name="Bonnet E."/>
            <person name="Bothwell J.H."/>
            <person name="Bowler C."/>
            <person name="Boyen C."/>
            <person name="Brownlee C."/>
            <person name="Carrano C.J."/>
            <person name="Charrier B."/>
            <person name="Cho G.Y."/>
            <person name="Coelho S.M."/>
            <person name="Collen J."/>
            <person name="Corre E."/>
            <person name="Da Silva C."/>
            <person name="Delage L."/>
            <person name="Delaroque N."/>
            <person name="Dittami S.M."/>
            <person name="Doulbeau S."/>
            <person name="Elias M."/>
            <person name="Farnham G."/>
            <person name="Gachon C.M."/>
            <person name="Gschloessl B."/>
            <person name="Heesch S."/>
            <person name="Jabbari K."/>
            <person name="Jubin C."/>
            <person name="Kawai H."/>
            <person name="Kimura K."/>
            <person name="Kloareg B."/>
            <person name="Kupper F.C."/>
            <person name="Lang D."/>
            <person name="Le Bail A."/>
            <person name="Leblanc C."/>
            <person name="Lerouge P."/>
            <person name="Lohr M."/>
            <person name="Lopez P.J."/>
            <person name="Martens C."/>
            <person name="Maumus F."/>
            <person name="Michel G."/>
            <person name="Miranda-Saavedra D."/>
            <person name="Morales J."/>
            <person name="Moreau H."/>
            <person name="Motomura T."/>
            <person name="Nagasato C."/>
            <person name="Napoli C.A."/>
            <person name="Nelson D.R."/>
            <person name="Nyvall-Collen P."/>
            <person name="Peters A.F."/>
            <person name="Pommier C."/>
            <person name="Potin P."/>
            <person name="Poulain J."/>
            <person name="Quesneville H."/>
            <person name="Read B."/>
            <person name="Rensing S.A."/>
            <person name="Ritter A."/>
            <person name="Rousvoal S."/>
            <person name="Samanta M."/>
            <person name="Samson G."/>
            <person name="Schroeder D.C."/>
            <person name="Segurens B."/>
            <person name="Strittmatter M."/>
            <person name="Tonon T."/>
            <person name="Tregear J.W."/>
            <person name="Valentin K."/>
            <person name="von Dassow P."/>
            <person name="Yamagishi T."/>
            <person name="Van de Peer Y."/>
            <person name="Wincker P."/>
        </authorList>
    </citation>
    <scope>NUCLEOTIDE SEQUENCE [LARGE SCALE GENOMIC DNA]</scope>
    <source>
        <strain evidence="3">Ec32 / CCAP1310/4</strain>
    </source>
</reference>
<proteinExistence type="predicted"/>
<gene>
    <name evidence="2" type="ORF">Esi_0083_0067</name>
</gene>
<feature type="compositionally biased region" description="Basic and acidic residues" evidence="1">
    <location>
        <begin position="141"/>
        <end position="168"/>
    </location>
</feature>
<dbReference type="EMBL" id="FN649064">
    <property type="protein sequence ID" value="CBJ27726.1"/>
    <property type="molecule type" value="Genomic_DNA"/>
</dbReference>
<feature type="region of interest" description="Disordered" evidence="1">
    <location>
        <begin position="135"/>
        <end position="168"/>
    </location>
</feature>
<dbReference type="Proteomes" id="UP000002630">
    <property type="component" value="Linkage Group LG15"/>
</dbReference>
<evidence type="ECO:0000313" key="3">
    <source>
        <dbReference type="Proteomes" id="UP000002630"/>
    </source>
</evidence>
<sequence length="168" mass="19550">MLNERQRAVMVRKVNDDLDIPLLSESRERRLIEKFVDKIMPKVEPSMQAIMPDVYVRCIKKALDETETIKNRRKHISTLLRGELSEPLTRQLNERVDCSGIPEKWEGKVLKLVSNKVIDEFVEWTVGEVDERLRVVPGSDRSTDVDRSMPEEESKMPEEESESVDRSL</sequence>
<dbReference type="AlphaFoldDB" id="D7G7I4"/>
<dbReference type="EMBL" id="FN649740">
    <property type="protein sequence ID" value="CBJ27726.1"/>
    <property type="molecule type" value="Genomic_DNA"/>
</dbReference>